<dbReference type="AlphaFoldDB" id="K2RLQ4"/>
<reference evidence="1 2" key="1">
    <citation type="journal article" date="2012" name="BMC Genomics">
        <title>Tools to kill: Genome of one of the most destructive plant pathogenic fungi Macrophomina phaseolina.</title>
        <authorList>
            <person name="Islam M.S."/>
            <person name="Haque M.S."/>
            <person name="Islam M.M."/>
            <person name="Emdad E.M."/>
            <person name="Halim A."/>
            <person name="Hossen Q.M.M."/>
            <person name="Hossain M.Z."/>
            <person name="Ahmed B."/>
            <person name="Rahim S."/>
            <person name="Rahman M.S."/>
            <person name="Alam M.M."/>
            <person name="Hou S."/>
            <person name="Wan X."/>
            <person name="Saito J.A."/>
            <person name="Alam M."/>
        </authorList>
    </citation>
    <scope>NUCLEOTIDE SEQUENCE [LARGE SCALE GENOMIC DNA]</scope>
    <source>
        <strain evidence="1 2">MS6</strain>
    </source>
</reference>
<dbReference type="HOGENOM" id="CLU_1175619_0_0_1"/>
<dbReference type="OrthoDB" id="3518533at2759"/>
<evidence type="ECO:0000313" key="1">
    <source>
        <dbReference type="EMBL" id="EKG13757.1"/>
    </source>
</evidence>
<dbReference type="Proteomes" id="UP000007129">
    <property type="component" value="Unassembled WGS sequence"/>
</dbReference>
<evidence type="ECO:0000313" key="2">
    <source>
        <dbReference type="Proteomes" id="UP000007129"/>
    </source>
</evidence>
<name>K2RLQ4_MACPH</name>
<comment type="caution">
    <text evidence="1">The sequence shown here is derived from an EMBL/GenBank/DDBJ whole genome shotgun (WGS) entry which is preliminary data.</text>
</comment>
<proteinExistence type="predicted"/>
<organism evidence="1 2">
    <name type="scientific">Macrophomina phaseolina (strain MS6)</name>
    <name type="common">Charcoal rot fungus</name>
    <dbReference type="NCBI Taxonomy" id="1126212"/>
    <lineage>
        <taxon>Eukaryota</taxon>
        <taxon>Fungi</taxon>
        <taxon>Dikarya</taxon>
        <taxon>Ascomycota</taxon>
        <taxon>Pezizomycotina</taxon>
        <taxon>Dothideomycetes</taxon>
        <taxon>Dothideomycetes incertae sedis</taxon>
        <taxon>Botryosphaeriales</taxon>
        <taxon>Botryosphaeriaceae</taxon>
        <taxon>Macrophomina</taxon>
    </lineage>
</organism>
<sequence length="236" mass="23953">MRLPNLLTTATSLTVAQSVLQTRIIGSSDSSSTPKLSTSRTIKLVAHITSSSDALGIDTYEANPFPLTDHCTNVLGYSPPGYGATFTFTASTTLLTPLTYRNGTLTTGGLTYNTSGGTSTVPASVPVTADCDAAGTLGISVVTTDDGYPIVEFGGATTSGSSSSGGGWMACPAATLGTRVGGDEGAVLVGVRRSGQRLLSGCEEVVFVTFCAEGDAEDGENEDGVAVDCVVAEDKE</sequence>
<accession>K2RLQ4</accession>
<dbReference type="EMBL" id="AHHD01000386">
    <property type="protein sequence ID" value="EKG13757.1"/>
    <property type="molecule type" value="Genomic_DNA"/>
</dbReference>
<dbReference type="eggNOG" id="ENOG502SZBS">
    <property type="taxonomic scope" value="Eukaryota"/>
</dbReference>
<protein>
    <submittedName>
        <fullName evidence="1">Uncharacterized protein</fullName>
    </submittedName>
</protein>
<dbReference type="InParanoid" id="K2RLQ4"/>
<dbReference type="VEuPathDB" id="FungiDB:MPH_09064"/>
<gene>
    <name evidence="1" type="ORF">MPH_09064</name>
</gene>